<evidence type="ECO:0000256" key="1">
    <source>
        <dbReference type="ARBA" id="ARBA00004435"/>
    </source>
</evidence>
<dbReference type="Gene3D" id="1.20.140.150">
    <property type="match status" value="1"/>
</dbReference>
<dbReference type="Pfam" id="PF00822">
    <property type="entry name" value="PMP22_Claudin"/>
    <property type="match status" value="1"/>
</dbReference>
<keyword evidence="6 10" id="KW-0812">Transmembrane</keyword>
<evidence type="ECO:0000256" key="6">
    <source>
        <dbReference type="ARBA" id="ARBA00022692"/>
    </source>
</evidence>
<dbReference type="InParanoid" id="A0A6P8U7U4"/>
<comment type="subcellular location">
    <subcellularLocation>
        <location evidence="1">Cell junction</location>
        <location evidence="1">Tight junction</location>
    </subcellularLocation>
    <subcellularLocation>
        <location evidence="2">Cell membrane</location>
        <topology evidence="2">Multi-pass membrane protein</topology>
    </subcellularLocation>
</comment>
<evidence type="ECO:0000256" key="5">
    <source>
        <dbReference type="ARBA" id="ARBA00022475"/>
    </source>
</evidence>
<dbReference type="InterPro" id="IPR006187">
    <property type="entry name" value="Claudin"/>
</dbReference>
<keyword evidence="8 10" id="KW-1133">Transmembrane helix</keyword>
<sequence>MREGCCVYQSEGMWRRLAQILALLLCILGWVFVAFTLAMDRWRVAQVGGRGGSSVVEAAWFWSDLWKDCYEDSTAQVNCVDFRVLWTVKTHIQAVRGLLMVGLFLGCIGTVLTFFGLECTLIGGDERSKDKMLITASAFHLLGYASAVAAYCLYIHRVLAAFLRSEADPSEVSYEIGAPLYLGLVGCFLILSGSTVHCLTACRANHWKTKHPVVPPISVKGEHTCGRSIILRNASTYQMVSVVVV</sequence>
<evidence type="ECO:0000256" key="10">
    <source>
        <dbReference type="SAM" id="Phobius"/>
    </source>
</evidence>
<dbReference type="InterPro" id="IPR004031">
    <property type="entry name" value="PMP22/EMP/MP20/Claudin"/>
</dbReference>
<dbReference type="PRINTS" id="PR01077">
    <property type="entry name" value="CLAUDIN"/>
</dbReference>
<evidence type="ECO:0000256" key="9">
    <source>
        <dbReference type="ARBA" id="ARBA00023136"/>
    </source>
</evidence>
<feature type="transmembrane region" description="Helical" evidence="10">
    <location>
        <begin position="20"/>
        <end position="39"/>
    </location>
</feature>
<dbReference type="RefSeq" id="XP_034072903.1">
    <property type="nucleotide sequence ID" value="XM_034217012.1"/>
</dbReference>
<dbReference type="GeneID" id="117546689"/>
<comment type="similarity">
    <text evidence="3">Belongs to the claudin family.</text>
</comment>
<evidence type="ECO:0000256" key="3">
    <source>
        <dbReference type="ARBA" id="ARBA00008295"/>
    </source>
</evidence>
<feature type="transmembrane region" description="Helical" evidence="10">
    <location>
        <begin position="94"/>
        <end position="117"/>
    </location>
</feature>
<dbReference type="GO" id="GO:0005198">
    <property type="term" value="F:structural molecule activity"/>
    <property type="evidence" value="ECO:0007669"/>
    <property type="project" value="InterPro"/>
</dbReference>
<dbReference type="OrthoDB" id="8904666at2759"/>
<keyword evidence="11" id="KW-1185">Reference proteome</keyword>
<dbReference type="AlphaFoldDB" id="A0A6P8U7U4"/>
<organism evidence="11 12">
    <name type="scientific">Gymnodraco acuticeps</name>
    <name type="common">Antarctic dragonfish</name>
    <dbReference type="NCBI Taxonomy" id="8218"/>
    <lineage>
        <taxon>Eukaryota</taxon>
        <taxon>Metazoa</taxon>
        <taxon>Chordata</taxon>
        <taxon>Craniata</taxon>
        <taxon>Vertebrata</taxon>
        <taxon>Euteleostomi</taxon>
        <taxon>Actinopterygii</taxon>
        <taxon>Neopterygii</taxon>
        <taxon>Teleostei</taxon>
        <taxon>Neoteleostei</taxon>
        <taxon>Acanthomorphata</taxon>
        <taxon>Eupercaria</taxon>
        <taxon>Perciformes</taxon>
        <taxon>Notothenioidei</taxon>
        <taxon>Bathydraconidae</taxon>
        <taxon>Gymnodraco</taxon>
    </lineage>
</organism>
<accession>A0A6P8U7U4</accession>
<feature type="transmembrane region" description="Helical" evidence="10">
    <location>
        <begin position="180"/>
        <end position="202"/>
    </location>
</feature>
<gene>
    <name evidence="12" type="primary">LOC117546689</name>
</gene>
<keyword evidence="7" id="KW-0965">Cell junction</keyword>
<name>A0A6P8U7U4_GYMAC</name>
<dbReference type="KEGG" id="gacu:117546689"/>
<evidence type="ECO:0000256" key="2">
    <source>
        <dbReference type="ARBA" id="ARBA00004651"/>
    </source>
</evidence>
<evidence type="ECO:0000256" key="7">
    <source>
        <dbReference type="ARBA" id="ARBA00022949"/>
    </source>
</evidence>
<evidence type="ECO:0000256" key="4">
    <source>
        <dbReference type="ARBA" id="ARBA00022427"/>
    </source>
</evidence>
<keyword evidence="4" id="KW-0796">Tight junction</keyword>
<evidence type="ECO:0000313" key="12">
    <source>
        <dbReference type="RefSeq" id="XP_034072903.1"/>
    </source>
</evidence>
<dbReference type="GO" id="GO:0005923">
    <property type="term" value="C:bicellular tight junction"/>
    <property type="evidence" value="ECO:0007669"/>
    <property type="project" value="UniProtKB-SubCell"/>
</dbReference>
<feature type="transmembrane region" description="Helical" evidence="10">
    <location>
        <begin position="138"/>
        <end position="160"/>
    </location>
</feature>
<keyword evidence="9 10" id="KW-0472">Membrane</keyword>
<evidence type="ECO:0000256" key="8">
    <source>
        <dbReference type="ARBA" id="ARBA00022989"/>
    </source>
</evidence>
<reference evidence="12" key="1">
    <citation type="submission" date="2025-08" db="UniProtKB">
        <authorList>
            <consortium name="RefSeq"/>
        </authorList>
    </citation>
    <scope>IDENTIFICATION</scope>
</reference>
<evidence type="ECO:0000313" key="11">
    <source>
        <dbReference type="Proteomes" id="UP000515161"/>
    </source>
</evidence>
<protein>
    <submittedName>
        <fullName evidence="12">Claudin-10-like</fullName>
    </submittedName>
</protein>
<dbReference type="GO" id="GO:0005886">
    <property type="term" value="C:plasma membrane"/>
    <property type="evidence" value="ECO:0007669"/>
    <property type="project" value="UniProtKB-SubCell"/>
</dbReference>
<keyword evidence="5" id="KW-1003">Cell membrane</keyword>
<dbReference type="Proteomes" id="UP000515161">
    <property type="component" value="Unplaced"/>
</dbReference>
<proteinExistence type="inferred from homology"/>
<dbReference type="PANTHER" id="PTHR12002">
    <property type="entry name" value="CLAUDIN"/>
    <property type="match status" value="1"/>
</dbReference>